<evidence type="ECO:0000313" key="3">
    <source>
        <dbReference type="Proteomes" id="UP001211907"/>
    </source>
</evidence>
<evidence type="ECO:0000313" key="2">
    <source>
        <dbReference type="EMBL" id="KAJ3122024.1"/>
    </source>
</evidence>
<accession>A0AAD5T329</accession>
<reference evidence="2" key="1">
    <citation type="submission" date="2020-05" db="EMBL/GenBank/DDBJ databases">
        <title>Phylogenomic resolution of chytrid fungi.</title>
        <authorList>
            <person name="Stajich J.E."/>
            <person name="Amses K."/>
            <person name="Simmons R."/>
            <person name="Seto K."/>
            <person name="Myers J."/>
            <person name="Bonds A."/>
            <person name="Quandt C.A."/>
            <person name="Barry K."/>
            <person name="Liu P."/>
            <person name="Grigoriev I."/>
            <person name="Longcore J.E."/>
            <person name="James T.Y."/>
        </authorList>
    </citation>
    <scope>NUCLEOTIDE SEQUENCE</scope>
    <source>
        <strain evidence="2">JEL0513</strain>
    </source>
</reference>
<name>A0AAD5T329_9FUNG</name>
<feature type="domain" description="Nucleolar 27S pre-rRNA processing Urb2/Npa2 C-terminal" evidence="1">
    <location>
        <begin position="7"/>
        <end position="108"/>
    </location>
</feature>
<dbReference type="Proteomes" id="UP001211907">
    <property type="component" value="Unassembled WGS sequence"/>
</dbReference>
<organism evidence="2 3">
    <name type="scientific">Physocladia obscura</name>
    <dbReference type="NCBI Taxonomy" id="109957"/>
    <lineage>
        <taxon>Eukaryota</taxon>
        <taxon>Fungi</taxon>
        <taxon>Fungi incertae sedis</taxon>
        <taxon>Chytridiomycota</taxon>
        <taxon>Chytridiomycota incertae sedis</taxon>
        <taxon>Chytridiomycetes</taxon>
        <taxon>Chytridiales</taxon>
        <taxon>Chytriomycetaceae</taxon>
        <taxon>Physocladia</taxon>
    </lineage>
</organism>
<dbReference type="AlphaFoldDB" id="A0AAD5T329"/>
<dbReference type="EMBL" id="JADGJH010000840">
    <property type="protein sequence ID" value="KAJ3122024.1"/>
    <property type="molecule type" value="Genomic_DNA"/>
</dbReference>
<dbReference type="Pfam" id="PF10441">
    <property type="entry name" value="Urb2"/>
    <property type="match status" value="1"/>
</dbReference>
<keyword evidence="3" id="KW-1185">Reference proteome</keyword>
<proteinExistence type="predicted"/>
<sequence length="115" mass="12070">MSQKSSPSVSSSASALASTPIFQTNLSATVRPFSKHAGFLLSEFVVIQASSSPVAQEAVKKALLTGIYSLIDLCGEFGRNAVLAGLDAQNGGGGARMVCKELVSGWEQSSYRHFE</sequence>
<dbReference type="InterPro" id="IPR018849">
    <property type="entry name" value="Urb2/Npa2_C"/>
</dbReference>
<gene>
    <name evidence="2" type="ORF">HK100_012155</name>
</gene>
<evidence type="ECO:0000259" key="1">
    <source>
        <dbReference type="Pfam" id="PF10441"/>
    </source>
</evidence>
<comment type="caution">
    <text evidence="2">The sequence shown here is derived from an EMBL/GenBank/DDBJ whole genome shotgun (WGS) entry which is preliminary data.</text>
</comment>
<protein>
    <recommendedName>
        <fullName evidence="1">Nucleolar 27S pre-rRNA processing Urb2/Npa2 C-terminal domain-containing protein</fullName>
    </recommendedName>
</protein>